<evidence type="ECO:0000256" key="3">
    <source>
        <dbReference type="ARBA" id="ARBA00022525"/>
    </source>
</evidence>
<dbReference type="PRINTS" id="PR00723">
    <property type="entry name" value="SUBTILISIN"/>
</dbReference>
<dbReference type="GO" id="GO:0006508">
    <property type="term" value="P:proteolysis"/>
    <property type="evidence" value="ECO:0007669"/>
    <property type="project" value="UniProtKB-KW"/>
</dbReference>
<dbReference type="SUPFAM" id="SSF52743">
    <property type="entry name" value="Subtilisin-like"/>
    <property type="match status" value="1"/>
</dbReference>
<evidence type="ECO:0000313" key="15">
    <source>
        <dbReference type="EMBL" id="KAK7053167.1"/>
    </source>
</evidence>
<feature type="chain" id="PRO_5043810493" description="Subtilisin-like protease" evidence="11">
    <location>
        <begin position="23"/>
        <end position="890"/>
    </location>
</feature>
<dbReference type="Pfam" id="PF06280">
    <property type="entry name" value="fn3_5"/>
    <property type="match status" value="1"/>
</dbReference>
<keyword evidence="6 9" id="KW-0378">Hydrolase</keyword>
<dbReference type="InterPro" id="IPR034187">
    <property type="entry name" value="Peptidases_S8_5"/>
</dbReference>
<keyword evidence="4 9" id="KW-0645">Protease</keyword>
<keyword evidence="2" id="KW-0134">Cell wall</keyword>
<evidence type="ECO:0000313" key="16">
    <source>
        <dbReference type="Proteomes" id="UP001383192"/>
    </source>
</evidence>
<keyword evidence="16" id="KW-1185">Reference proteome</keyword>
<dbReference type="Proteomes" id="UP001383192">
    <property type="component" value="Unassembled WGS sequence"/>
</dbReference>
<dbReference type="InterPro" id="IPR022398">
    <property type="entry name" value="Peptidase_S8_His-AS"/>
</dbReference>
<evidence type="ECO:0000256" key="9">
    <source>
        <dbReference type="PROSITE-ProRule" id="PRU01240"/>
    </source>
</evidence>
<dbReference type="InterPro" id="IPR013783">
    <property type="entry name" value="Ig-like_fold"/>
</dbReference>
<feature type="signal peptide" evidence="11">
    <location>
        <begin position="1"/>
        <end position="22"/>
    </location>
</feature>
<dbReference type="PROSITE" id="PS00137">
    <property type="entry name" value="SUBTILASE_HIS"/>
    <property type="match status" value="1"/>
</dbReference>
<dbReference type="SUPFAM" id="SSF52025">
    <property type="entry name" value="PA domain"/>
    <property type="match status" value="1"/>
</dbReference>
<dbReference type="InterPro" id="IPR023828">
    <property type="entry name" value="Peptidase_S8_Ser-AS"/>
</dbReference>
<dbReference type="GO" id="GO:0016020">
    <property type="term" value="C:membrane"/>
    <property type="evidence" value="ECO:0007669"/>
    <property type="project" value="InterPro"/>
</dbReference>
<dbReference type="Gene3D" id="3.40.50.200">
    <property type="entry name" value="Peptidase S8/S53 domain"/>
    <property type="match status" value="1"/>
</dbReference>
<dbReference type="PANTHER" id="PTHR43806:SF66">
    <property type="entry name" value="SERIN ENDOPEPTIDASE"/>
    <property type="match status" value="1"/>
</dbReference>
<proteinExistence type="inferred from homology"/>
<dbReference type="Pfam" id="PF02225">
    <property type="entry name" value="PA"/>
    <property type="match status" value="1"/>
</dbReference>
<dbReference type="GO" id="GO:0004252">
    <property type="term" value="F:serine-type endopeptidase activity"/>
    <property type="evidence" value="ECO:0007669"/>
    <property type="project" value="UniProtKB-UniRule"/>
</dbReference>
<evidence type="ECO:0000256" key="2">
    <source>
        <dbReference type="ARBA" id="ARBA00022512"/>
    </source>
</evidence>
<name>A0AAW0DQD2_9AGAR</name>
<evidence type="ECO:0000256" key="10">
    <source>
        <dbReference type="RuleBase" id="RU003355"/>
    </source>
</evidence>
<dbReference type="Gene3D" id="3.50.30.30">
    <property type="match status" value="1"/>
</dbReference>
<evidence type="ECO:0000256" key="11">
    <source>
        <dbReference type="SAM" id="SignalP"/>
    </source>
</evidence>
<keyword evidence="7 9" id="KW-0720">Serine protease</keyword>
<dbReference type="PROSITE" id="PS00138">
    <property type="entry name" value="SUBTILASE_SER"/>
    <property type="match status" value="1"/>
</dbReference>
<dbReference type="EMBL" id="JAYKXP010000010">
    <property type="protein sequence ID" value="KAK7053167.1"/>
    <property type="molecule type" value="Genomic_DNA"/>
</dbReference>
<feature type="active site" description="Charge relay system" evidence="8 9">
    <location>
        <position position="190"/>
    </location>
</feature>
<feature type="active site" description="Charge relay system" evidence="8 9">
    <location>
        <position position="240"/>
    </location>
</feature>
<dbReference type="CDD" id="cd07489">
    <property type="entry name" value="Peptidases_S8_5"/>
    <property type="match status" value="1"/>
</dbReference>
<evidence type="ECO:0000256" key="4">
    <source>
        <dbReference type="ARBA" id="ARBA00022670"/>
    </source>
</evidence>
<evidence type="ECO:0000259" key="13">
    <source>
        <dbReference type="Pfam" id="PF02225"/>
    </source>
</evidence>
<protein>
    <recommendedName>
        <fullName evidence="17">Subtilisin-like protease</fullName>
    </recommendedName>
</protein>
<evidence type="ECO:0008006" key="17">
    <source>
        <dbReference type="Google" id="ProtNLM"/>
    </source>
</evidence>
<feature type="active site" description="Charge relay system" evidence="8 9">
    <location>
        <position position="551"/>
    </location>
</feature>
<evidence type="ECO:0000256" key="5">
    <source>
        <dbReference type="ARBA" id="ARBA00022729"/>
    </source>
</evidence>
<dbReference type="InterPro" id="IPR036852">
    <property type="entry name" value="Peptidase_S8/S53_dom_sf"/>
</dbReference>
<evidence type="ECO:0000256" key="6">
    <source>
        <dbReference type="ARBA" id="ARBA00022801"/>
    </source>
</evidence>
<evidence type="ECO:0000256" key="7">
    <source>
        <dbReference type="ARBA" id="ARBA00022825"/>
    </source>
</evidence>
<dbReference type="InterPro" id="IPR000209">
    <property type="entry name" value="Peptidase_S8/S53_dom"/>
</dbReference>
<organism evidence="15 16">
    <name type="scientific">Paramarasmius palmivorus</name>
    <dbReference type="NCBI Taxonomy" id="297713"/>
    <lineage>
        <taxon>Eukaryota</taxon>
        <taxon>Fungi</taxon>
        <taxon>Dikarya</taxon>
        <taxon>Basidiomycota</taxon>
        <taxon>Agaricomycotina</taxon>
        <taxon>Agaricomycetes</taxon>
        <taxon>Agaricomycetidae</taxon>
        <taxon>Agaricales</taxon>
        <taxon>Marasmiineae</taxon>
        <taxon>Marasmiaceae</taxon>
        <taxon>Paramarasmius</taxon>
    </lineage>
</organism>
<comment type="similarity">
    <text evidence="1 9 10">Belongs to the peptidase S8 family.</text>
</comment>
<comment type="caution">
    <text evidence="15">The sequence shown here is derived from an EMBL/GenBank/DDBJ whole genome shotgun (WGS) entry which is preliminary data.</text>
</comment>
<dbReference type="InterPro" id="IPR050131">
    <property type="entry name" value="Peptidase_S8_subtilisin-like"/>
</dbReference>
<dbReference type="Gene3D" id="2.60.40.10">
    <property type="entry name" value="Immunoglobulins"/>
    <property type="match status" value="1"/>
</dbReference>
<dbReference type="AlphaFoldDB" id="A0AAW0DQD2"/>
<gene>
    <name evidence="15" type="ORF">VNI00_003786</name>
</gene>
<dbReference type="InterPro" id="IPR003137">
    <property type="entry name" value="PA_domain"/>
</dbReference>
<sequence>MGSRHFFLSLISFLSIAHWTLAVVPLSSVKKTTNLPILPNRYIVEVDDSSTVSQLSSRSEDNVHKRLYQSFKARDVAFDVNKEYNAPGVFVGASVTLENPDDISKLEQTEGVKAIRPVRKFRRPQFVLLFGWLLSYPLTLTKRPLNEHIVTDPSDPAVPPDSQSTHILTGVDKLHAEGIFGKGIKIGIIDTGIDYTHPALGNGFGPGFKVAGGFDLVGDDYTGANTPIPDDDPLDQCGGHGTHVAGIIGADPGNPFNISGVAYESEIWAYRVFGCEGFATDDVIVDSLLLGFKDGQDILTLSLGETDGWTESSSSVVASRIAEAGRIVTIAAGNDGASGSWYASAPATGVNAISVASLDNTVIALQEATINGAEHDPVVYYELFPFPVSEPLPVYATSNSTTVADDACNPLADDTPDLSGFLTVIRRGSCTFVQKATNAAAKGANFIFIYDNGNGFGAIDVGNFNATLIRAADGEFLVKQFAAGTPITVSFPQEGGSVEFPDPDGGLISSFSSFGPSNDFFFKPAFAAPGGNILSTVPVPQGSYGVKSGTSMATPFAAGSAALLLQVKGKSKEVTQGARTLFETTSTKVPSSHTDGDPLQTLTQQGAGLINVYNALHSTTFVSPGELILNDTAHFVGEHTISVTNTGSEDKAYSVSHVPAGTAVSVRPGTIFPALGPVPQTTDAATVEISSESFSLAPGESTTFTVTITPPSGLDATTFPVYSGFVEISADGESHHVSYIGLAASLIDKRVIDDTDFFFGVTIPAVLDSIGDVQSGPTNYTFDLSTNDYPTFLYRLVFGTTIFRADLVDATAEGSVVGTLAETLYTERNDESIETGWNTIDITTPIFANGTAIPPGSYKILARALRVTGNPESEEDYDTWLSPIIGVFPA</sequence>
<dbReference type="PROSITE" id="PS51892">
    <property type="entry name" value="SUBTILASE"/>
    <property type="match status" value="1"/>
</dbReference>
<evidence type="ECO:0000259" key="14">
    <source>
        <dbReference type="Pfam" id="PF06280"/>
    </source>
</evidence>
<dbReference type="InterPro" id="IPR010435">
    <property type="entry name" value="C5a/SBT2-like_Fn3"/>
</dbReference>
<accession>A0AAW0DQD2</accession>
<dbReference type="Pfam" id="PF00082">
    <property type="entry name" value="Peptidase_S8"/>
    <property type="match status" value="1"/>
</dbReference>
<dbReference type="CDD" id="cd02124">
    <property type="entry name" value="PA_PoS1_like"/>
    <property type="match status" value="1"/>
</dbReference>
<dbReference type="PROSITE" id="PS00136">
    <property type="entry name" value="SUBTILASE_ASP"/>
    <property type="match status" value="1"/>
</dbReference>
<evidence type="ECO:0000256" key="1">
    <source>
        <dbReference type="ARBA" id="ARBA00011073"/>
    </source>
</evidence>
<keyword evidence="5 11" id="KW-0732">Signal</keyword>
<evidence type="ECO:0000259" key="12">
    <source>
        <dbReference type="Pfam" id="PF00082"/>
    </source>
</evidence>
<dbReference type="PANTHER" id="PTHR43806">
    <property type="entry name" value="PEPTIDASE S8"/>
    <property type="match status" value="1"/>
</dbReference>
<dbReference type="InterPro" id="IPR023827">
    <property type="entry name" value="Peptidase_S8_Asp-AS"/>
</dbReference>
<dbReference type="InterPro" id="IPR015500">
    <property type="entry name" value="Peptidase_S8_subtilisin-rel"/>
</dbReference>
<feature type="domain" description="C5a peptidase/Subtilisin-like protease SBT2-like Fn3-like" evidence="14">
    <location>
        <begin position="629"/>
        <end position="734"/>
    </location>
</feature>
<dbReference type="GO" id="GO:0005615">
    <property type="term" value="C:extracellular space"/>
    <property type="evidence" value="ECO:0007669"/>
    <property type="project" value="TreeGrafter"/>
</dbReference>
<keyword evidence="3" id="KW-0964">Secreted</keyword>
<reference evidence="15 16" key="1">
    <citation type="submission" date="2024-01" db="EMBL/GenBank/DDBJ databases">
        <title>A draft genome for a cacao thread blight-causing isolate of Paramarasmius palmivorus.</title>
        <authorList>
            <person name="Baruah I.K."/>
            <person name="Bukari Y."/>
            <person name="Amoako-Attah I."/>
            <person name="Meinhardt L.W."/>
            <person name="Bailey B.A."/>
            <person name="Cohen S.P."/>
        </authorList>
    </citation>
    <scope>NUCLEOTIDE SEQUENCE [LARGE SCALE GENOMIC DNA]</scope>
    <source>
        <strain evidence="15 16">GH-12</strain>
    </source>
</reference>
<dbReference type="InterPro" id="IPR046450">
    <property type="entry name" value="PA_dom_sf"/>
</dbReference>
<feature type="domain" description="PA" evidence="13">
    <location>
        <begin position="404"/>
        <end position="458"/>
    </location>
</feature>
<feature type="domain" description="Peptidase S8/S53" evidence="12">
    <location>
        <begin position="181"/>
        <end position="608"/>
    </location>
</feature>
<evidence type="ECO:0000256" key="8">
    <source>
        <dbReference type="PIRSR" id="PIRSR615500-1"/>
    </source>
</evidence>